<evidence type="ECO:0000313" key="1">
    <source>
        <dbReference type="EMBL" id="CAG8606146.1"/>
    </source>
</evidence>
<feature type="non-terminal residue" evidence="1">
    <location>
        <position position="100"/>
    </location>
</feature>
<reference evidence="1" key="1">
    <citation type="submission" date="2021-06" db="EMBL/GenBank/DDBJ databases">
        <authorList>
            <person name="Kallberg Y."/>
            <person name="Tangrot J."/>
            <person name="Rosling A."/>
        </authorList>
    </citation>
    <scope>NUCLEOTIDE SEQUENCE</scope>
    <source>
        <strain evidence="1">AU212A</strain>
    </source>
</reference>
<proteinExistence type="predicted"/>
<accession>A0ACA9MSN1</accession>
<name>A0ACA9MSN1_9GLOM</name>
<feature type="non-terminal residue" evidence="1">
    <location>
        <position position="1"/>
    </location>
</feature>
<dbReference type="Proteomes" id="UP000789860">
    <property type="component" value="Unassembled WGS sequence"/>
</dbReference>
<sequence length="100" mass="11242">PEPSSDNPYVQAQTEQELQPSATKEKISIPPTKMANEKRNSPNQDYTTEKIEDNNSNLVQKTNTSSPDSKLSEPEGKTITTDTQKNKKRKNKKGTHENDI</sequence>
<keyword evidence="2" id="KW-1185">Reference proteome</keyword>
<comment type="caution">
    <text evidence="1">The sequence shown here is derived from an EMBL/GenBank/DDBJ whole genome shotgun (WGS) entry which is preliminary data.</text>
</comment>
<evidence type="ECO:0000313" key="2">
    <source>
        <dbReference type="Proteomes" id="UP000789860"/>
    </source>
</evidence>
<organism evidence="1 2">
    <name type="scientific">Scutellospora calospora</name>
    <dbReference type="NCBI Taxonomy" id="85575"/>
    <lineage>
        <taxon>Eukaryota</taxon>
        <taxon>Fungi</taxon>
        <taxon>Fungi incertae sedis</taxon>
        <taxon>Mucoromycota</taxon>
        <taxon>Glomeromycotina</taxon>
        <taxon>Glomeromycetes</taxon>
        <taxon>Diversisporales</taxon>
        <taxon>Gigasporaceae</taxon>
        <taxon>Scutellospora</taxon>
    </lineage>
</organism>
<gene>
    <name evidence="1" type="ORF">SCALOS_LOCUS7106</name>
</gene>
<protein>
    <submittedName>
        <fullName evidence="1">5156_t:CDS:1</fullName>
    </submittedName>
</protein>
<dbReference type="EMBL" id="CAJVPM010015175">
    <property type="protein sequence ID" value="CAG8606146.1"/>
    <property type="molecule type" value="Genomic_DNA"/>
</dbReference>